<name>A0A7S1L571_ALECA</name>
<protein>
    <submittedName>
        <fullName evidence="1">Uncharacterized protein</fullName>
    </submittedName>
</protein>
<organism evidence="1">
    <name type="scientific">Alexandrium catenella</name>
    <name type="common">Red tide dinoflagellate</name>
    <name type="synonym">Gonyaulax catenella</name>
    <dbReference type="NCBI Taxonomy" id="2925"/>
    <lineage>
        <taxon>Eukaryota</taxon>
        <taxon>Sar</taxon>
        <taxon>Alveolata</taxon>
        <taxon>Dinophyceae</taxon>
        <taxon>Gonyaulacales</taxon>
        <taxon>Pyrocystaceae</taxon>
        <taxon>Alexandrium</taxon>
    </lineage>
</organism>
<dbReference type="EMBL" id="HBGE01007408">
    <property type="protein sequence ID" value="CAD9094654.1"/>
    <property type="molecule type" value="Transcribed_RNA"/>
</dbReference>
<dbReference type="AlphaFoldDB" id="A0A7S1L571"/>
<evidence type="ECO:0000313" key="1">
    <source>
        <dbReference type="EMBL" id="CAD9094654.1"/>
    </source>
</evidence>
<reference evidence="1" key="1">
    <citation type="submission" date="2021-01" db="EMBL/GenBank/DDBJ databases">
        <authorList>
            <person name="Corre E."/>
            <person name="Pelletier E."/>
            <person name="Niang G."/>
            <person name="Scheremetjew M."/>
            <person name="Finn R."/>
            <person name="Kale V."/>
            <person name="Holt S."/>
            <person name="Cochrane G."/>
            <person name="Meng A."/>
            <person name="Brown T."/>
            <person name="Cohen L."/>
        </authorList>
    </citation>
    <scope>NUCLEOTIDE SEQUENCE</scope>
    <source>
        <strain evidence="1">OF101</strain>
    </source>
</reference>
<proteinExistence type="predicted"/>
<sequence length="199" mass="21462">MAGEDGMKSDGPTAYTITQGLCFLKPSENPTSTKIIKAKRPVGSVLHSTGNTWQGPAGGLWAEVDGAKSAGEMGWALVEGPGFGIKGPLLVDQGDNQAQIINIRWMKDPPIFTIMMRKNDTIGRVVDALCTSTGLNKKETILTKGLPRKAPNGSGTLLPMDYTMPKDVLTNDMTIEQAKIVDTLNLVYVGHFDEDYHAK</sequence>
<accession>A0A7S1L571</accession>
<gene>
    <name evidence="1" type="ORF">ACAT0790_LOCUS4454</name>
</gene>